<proteinExistence type="predicted"/>
<gene>
    <name evidence="1" type="ORF">MON41_16905</name>
</gene>
<dbReference type="EMBL" id="JALBUU010000028">
    <property type="protein sequence ID" value="MCI0755402.1"/>
    <property type="molecule type" value="Genomic_DNA"/>
</dbReference>
<sequence>MLYNFFLMLVSSFILEPAQAEFDARLARLGAPPAVVREVSTCVSAAHPVLARTYSENPVHGIATAIRIWTGMASYEAVLQAEVPECKPALDAARPYIGPDAG</sequence>
<reference evidence="1 2" key="1">
    <citation type="submission" date="2022-03" db="EMBL/GenBank/DDBJ databases">
        <title>Complete genome analysis of Roseomonas KG 17.1 : a prolific producer of plant growth promoters.</title>
        <authorList>
            <person name="Saadouli I."/>
            <person name="Najjari A."/>
            <person name="Mosbah A."/>
            <person name="Ouzari H.I."/>
        </authorList>
    </citation>
    <scope>NUCLEOTIDE SEQUENCE [LARGE SCALE GENOMIC DNA]</scope>
    <source>
        <strain evidence="1 2">KG17-1</strain>
    </source>
</reference>
<evidence type="ECO:0000313" key="2">
    <source>
        <dbReference type="Proteomes" id="UP001201985"/>
    </source>
</evidence>
<comment type="caution">
    <text evidence="1">The sequence shown here is derived from an EMBL/GenBank/DDBJ whole genome shotgun (WGS) entry which is preliminary data.</text>
</comment>
<evidence type="ECO:0000313" key="1">
    <source>
        <dbReference type="EMBL" id="MCI0755402.1"/>
    </source>
</evidence>
<organism evidence="1 2">
    <name type="scientific">Teichococcus vastitatis</name>
    <dbReference type="NCBI Taxonomy" id="2307076"/>
    <lineage>
        <taxon>Bacteria</taxon>
        <taxon>Pseudomonadati</taxon>
        <taxon>Pseudomonadota</taxon>
        <taxon>Alphaproteobacteria</taxon>
        <taxon>Acetobacterales</taxon>
        <taxon>Roseomonadaceae</taxon>
        <taxon>Roseomonas</taxon>
    </lineage>
</organism>
<protein>
    <submittedName>
        <fullName evidence="1">Uncharacterized protein</fullName>
    </submittedName>
</protein>
<accession>A0ABS9W837</accession>
<dbReference type="Proteomes" id="UP001201985">
    <property type="component" value="Unassembled WGS sequence"/>
</dbReference>
<keyword evidence="2" id="KW-1185">Reference proteome</keyword>
<dbReference type="RefSeq" id="WP_120009577.1">
    <property type="nucleotide sequence ID" value="NZ_JALBUU010000028.1"/>
</dbReference>
<name>A0ABS9W837_9PROT</name>